<dbReference type="Proteomes" id="UP000279470">
    <property type="component" value="Unassembled WGS sequence"/>
</dbReference>
<name>A0A429XST2_9RICK</name>
<reference evidence="12" key="1">
    <citation type="submission" date="2018-11" db="EMBL/GenBank/DDBJ databases">
        <title>Phylogenetic, genomic, and biogeographic characterization of a novel and ubiquitous marine invertebrate-associated Rickettsiales parasite, Candidatus Marinoinvertebrata rohwerii, gen. nov., sp. nov.</title>
        <authorList>
            <person name="Klinges J.G."/>
            <person name="Rosales S.M."/>
            <person name="Mcminds R."/>
            <person name="Shaver E.C."/>
            <person name="Shantz A."/>
            <person name="Peters E.C."/>
            <person name="Burkepile D.E."/>
            <person name="Silliman B.R."/>
            <person name="Vega Thurber R.L."/>
        </authorList>
    </citation>
    <scope>NUCLEOTIDE SEQUENCE [LARGE SCALE GENOMIC DNA]</scope>
    <source>
        <strain evidence="12">a_cerv_44</strain>
    </source>
</reference>
<keyword evidence="2 10" id="KW-0444">Lipid biosynthesis</keyword>
<sequence>MHITILLLIFSYLIGSIPSGLIFSKILNKGDIRKSGSGNIGATNALRVGGKLLGSLTLMFDLLKGLIVVIVAKLLGIEFIGIYGFACILGHIFPIWLKFRGGKGGATVFGVVLGMHVIIGAVMMLLWIIVFRASKISSLASLSSITISIIALSFGEHYIDSIFLILSLLLIVYKHKDNIIRLYNGEESKISL</sequence>
<comment type="catalytic activity">
    <reaction evidence="10">
        <text>an acyl phosphate + sn-glycerol 3-phosphate = a 1-acyl-sn-glycero-3-phosphate + phosphate</text>
        <dbReference type="Rhea" id="RHEA:34075"/>
        <dbReference type="ChEBI" id="CHEBI:43474"/>
        <dbReference type="ChEBI" id="CHEBI:57597"/>
        <dbReference type="ChEBI" id="CHEBI:57970"/>
        <dbReference type="ChEBI" id="CHEBI:59918"/>
        <dbReference type="EC" id="2.3.1.275"/>
    </reaction>
</comment>
<dbReference type="EC" id="2.3.1.275" evidence="10"/>
<dbReference type="UniPathway" id="UPA00085"/>
<feature type="transmembrane region" description="Helical" evidence="10">
    <location>
        <begin position="48"/>
        <end position="71"/>
    </location>
</feature>
<comment type="caution">
    <text evidence="11">The sequence shown here is derived from an EMBL/GenBank/DDBJ whole genome shotgun (WGS) entry which is preliminary data.</text>
</comment>
<dbReference type="InterPro" id="IPR003811">
    <property type="entry name" value="G3P_acylTferase_PlsY"/>
</dbReference>
<keyword evidence="5 10" id="KW-1133">Transmembrane helix</keyword>
<evidence type="ECO:0000256" key="4">
    <source>
        <dbReference type="ARBA" id="ARBA00022692"/>
    </source>
</evidence>
<dbReference type="OrthoDB" id="9777124at2"/>
<dbReference type="NCBIfam" id="TIGR00023">
    <property type="entry name" value="glycerol-3-phosphate 1-O-acyltransferase PlsY"/>
    <property type="match status" value="1"/>
</dbReference>
<feature type="transmembrane region" description="Helical" evidence="10">
    <location>
        <begin position="77"/>
        <end position="97"/>
    </location>
</feature>
<feature type="transmembrane region" description="Helical" evidence="10">
    <location>
        <begin position="109"/>
        <end position="133"/>
    </location>
</feature>
<organism evidence="11 12">
    <name type="scientific">Candidatus Aquarickettsia rohweri</name>
    <dbReference type="NCBI Taxonomy" id="2602574"/>
    <lineage>
        <taxon>Bacteria</taxon>
        <taxon>Pseudomonadati</taxon>
        <taxon>Pseudomonadota</taxon>
        <taxon>Alphaproteobacteria</taxon>
        <taxon>Rickettsiales</taxon>
        <taxon>Candidatus Midichloriaceae</taxon>
        <taxon>Candidatus Aquarickettsia</taxon>
    </lineage>
</organism>
<dbReference type="GO" id="GO:0008654">
    <property type="term" value="P:phospholipid biosynthetic process"/>
    <property type="evidence" value="ECO:0007669"/>
    <property type="project" value="UniProtKB-UniRule"/>
</dbReference>
<dbReference type="Pfam" id="PF02660">
    <property type="entry name" value="G3P_acyltransf"/>
    <property type="match status" value="1"/>
</dbReference>
<keyword evidence="9 10" id="KW-1208">Phospholipid metabolism</keyword>
<dbReference type="GO" id="GO:0043772">
    <property type="term" value="F:acyl-phosphate glycerol-3-phosphate acyltransferase activity"/>
    <property type="evidence" value="ECO:0007669"/>
    <property type="project" value="UniProtKB-UniRule"/>
</dbReference>
<evidence type="ECO:0000256" key="7">
    <source>
        <dbReference type="ARBA" id="ARBA00023136"/>
    </source>
</evidence>
<dbReference type="SMART" id="SM01207">
    <property type="entry name" value="G3P_acyltransf"/>
    <property type="match status" value="1"/>
</dbReference>
<keyword evidence="3 10" id="KW-0808">Transferase</keyword>
<dbReference type="PANTHER" id="PTHR30309:SF0">
    <property type="entry name" value="GLYCEROL-3-PHOSPHATE ACYLTRANSFERASE-RELATED"/>
    <property type="match status" value="1"/>
</dbReference>
<dbReference type="RefSeq" id="WP_126044405.1">
    <property type="nucleotide sequence ID" value="NZ_RXFM01000013.1"/>
</dbReference>
<evidence type="ECO:0000256" key="6">
    <source>
        <dbReference type="ARBA" id="ARBA00023098"/>
    </source>
</evidence>
<dbReference type="AlphaFoldDB" id="A0A429XST2"/>
<evidence type="ECO:0000256" key="9">
    <source>
        <dbReference type="ARBA" id="ARBA00023264"/>
    </source>
</evidence>
<dbReference type="PANTHER" id="PTHR30309">
    <property type="entry name" value="INNER MEMBRANE PROTEIN YGIH"/>
    <property type="match status" value="1"/>
</dbReference>
<comment type="pathway">
    <text evidence="10">Lipid metabolism; phospholipid metabolism.</text>
</comment>
<gene>
    <name evidence="10 11" type="primary">plsY</name>
    <name evidence="11" type="ORF">EIC27_01555</name>
</gene>
<dbReference type="EMBL" id="RXFM01000013">
    <property type="protein sequence ID" value="RST70294.1"/>
    <property type="molecule type" value="Genomic_DNA"/>
</dbReference>
<evidence type="ECO:0000313" key="11">
    <source>
        <dbReference type="EMBL" id="RST70294.1"/>
    </source>
</evidence>
<feature type="transmembrane region" description="Helical" evidence="10">
    <location>
        <begin position="6"/>
        <end position="27"/>
    </location>
</feature>
<feature type="transmembrane region" description="Helical" evidence="10">
    <location>
        <begin position="145"/>
        <end position="173"/>
    </location>
</feature>
<keyword evidence="6 10" id="KW-0443">Lipid metabolism</keyword>
<evidence type="ECO:0000313" key="12">
    <source>
        <dbReference type="Proteomes" id="UP000279470"/>
    </source>
</evidence>
<proteinExistence type="inferred from homology"/>
<comment type="function">
    <text evidence="10">Catalyzes the transfer of an acyl group from acyl-phosphate (acyl-PO(4)) to glycerol-3-phosphate (G3P) to form lysophosphatidic acid (LPA). This enzyme utilizes acyl-phosphate as fatty acyl donor, but not acyl-CoA or acyl-ACP.</text>
</comment>
<dbReference type="GO" id="GO:0005886">
    <property type="term" value="C:plasma membrane"/>
    <property type="evidence" value="ECO:0007669"/>
    <property type="project" value="UniProtKB-SubCell"/>
</dbReference>
<keyword evidence="7 10" id="KW-0472">Membrane</keyword>
<comment type="similarity">
    <text evidence="10">Belongs to the PlsY family.</text>
</comment>
<keyword evidence="8 10" id="KW-0594">Phospholipid biosynthesis</keyword>
<dbReference type="HAMAP" id="MF_01043">
    <property type="entry name" value="PlsY"/>
    <property type="match status" value="1"/>
</dbReference>
<keyword evidence="4 10" id="KW-0812">Transmembrane</keyword>
<evidence type="ECO:0000256" key="8">
    <source>
        <dbReference type="ARBA" id="ARBA00023209"/>
    </source>
</evidence>
<evidence type="ECO:0000256" key="3">
    <source>
        <dbReference type="ARBA" id="ARBA00022679"/>
    </source>
</evidence>
<accession>A0A429XST2</accession>
<evidence type="ECO:0000256" key="5">
    <source>
        <dbReference type="ARBA" id="ARBA00022989"/>
    </source>
</evidence>
<protein>
    <recommendedName>
        <fullName evidence="10">Glycerol-3-phosphate acyltransferase</fullName>
    </recommendedName>
    <alternativeName>
        <fullName evidence="10">Acyl-PO4 G3P acyltransferase</fullName>
    </alternativeName>
    <alternativeName>
        <fullName evidence="10">Acyl-phosphate--glycerol-3-phosphate acyltransferase</fullName>
    </alternativeName>
    <alternativeName>
        <fullName evidence="10">G3P acyltransferase</fullName>
        <shortName evidence="10">GPAT</shortName>
        <ecNumber evidence="10">2.3.1.275</ecNumber>
    </alternativeName>
    <alternativeName>
        <fullName evidence="10">Lysophosphatidic acid synthase</fullName>
        <shortName evidence="10">LPA synthase</shortName>
    </alternativeName>
</protein>
<evidence type="ECO:0000256" key="10">
    <source>
        <dbReference type="HAMAP-Rule" id="MF_01043"/>
    </source>
</evidence>
<keyword evidence="11" id="KW-0012">Acyltransferase</keyword>
<evidence type="ECO:0000256" key="1">
    <source>
        <dbReference type="ARBA" id="ARBA00022475"/>
    </source>
</evidence>
<comment type="subunit">
    <text evidence="10">Probably interacts with PlsX.</text>
</comment>
<comment type="subcellular location">
    <subcellularLocation>
        <location evidence="10">Cell membrane</location>
        <topology evidence="10">Multi-pass membrane protein</topology>
    </subcellularLocation>
</comment>
<keyword evidence="1 10" id="KW-1003">Cell membrane</keyword>
<evidence type="ECO:0000256" key="2">
    <source>
        <dbReference type="ARBA" id="ARBA00022516"/>
    </source>
</evidence>
<keyword evidence="12" id="KW-1185">Reference proteome</keyword>